<evidence type="ECO:0000256" key="3">
    <source>
        <dbReference type="ARBA" id="ARBA00022980"/>
    </source>
</evidence>
<dbReference type="RefSeq" id="WP_213100099.1">
    <property type="nucleotide sequence ID" value="NZ_JAGYPH010000007.1"/>
</dbReference>
<accession>A0A942UPE5</accession>
<dbReference type="InterPro" id="IPR011035">
    <property type="entry name" value="Ribosomal_bL25/Gln-tRNA_synth"/>
</dbReference>
<dbReference type="HAMAP" id="MF_01334">
    <property type="entry name" value="Ribosomal_bL25_CTC"/>
    <property type="match status" value="1"/>
</dbReference>
<dbReference type="InterPro" id="IPR020056">
    <property type="entry name" value="Rbsml_bL25/Gln-tRNA_synth_N"/>
</dbReference>
<evidence type="ECO:0000256" key="6">
    <source>
        <dbReference type="SAM" id="MobiDB-lite"/>
    </source>
</evidence>
<dbReference type="CDD" id="cd00495">
    <property type="entry name" value="Ribosomal_L25_TL5_CTC"/>
    <property type="match status" value="1"/>
</dbReference>
<organism evidence="9 10">
    <name type="scientific">Lederbergia citrea</name>
    <dbReference type="NCBI Taxonomy" id="2833581"/>
    <lineage>
        <taxon>Bacteria</taxon>
        <taxon>Bacillati</taxon>
        <taxon>Bacillota</taxon>
        <taxon>Bacilli</taxon>
        <taxon>Bacillales</taxon>
        <taxon>Bacillaceae</taxon>
        <taxon>Lederbergia</taxon>
    </lineage>
</organism>
<dbReference type="Pfam" id="PF14693">
    <property type="entry name" value="Ribosomal_TL5_C"/>
    <property type="match status" value="1"/>
</dbReference>
<dbReference type="InterPro" id="IPR020930">
    <property type="entry name" value="Ribosomal_uL5_bac-type"/>
</dbReference>
<comment type="similarity">
    <text evidence="5">Belongs to the bacterial ribosomal protein bL25 family. CTC subfamily.</text>
</comment>
<proteinExistence type="inferred from homology"/>
<dbReference type="EMBL" id="JAGYPN010000007">
    <property type="protein sequence ID" value="MBS4225040.1"/>
    <property type="molecule type" value="Genomic_DNA"/>
</dbReference>
<dbReference type="Pfam" id="PF01386">
    <property type="entry name" value="Ribosomal_L25p"/>
    <property type="match status" value="1"/>
</dbReference>
<dbReference type="NCBIfam" id="TIGR00731">
    <property type="entry name" value="bL25_bact_ctc"/>
    <property type="match status" value="1"/>
</dbReference>
<dbReference type="InterPro" id="IPR037121">
    <property type="entry name" value="Ribosomal_bL25_C"/>
</dbReference>
<dbReference type="AlphaFoldDB" id="A0A942UPE5"/>
<evidence type="ECO:0000313" key="9">
    <source>
        <dbReference type="EMBL" id="MBS4225040.1"/>
    </source>
</evidence>
<evidence type="ECO:0000256" key="1">
    <source>
        <dbReference type="ARBA" id="ARBA00022730"/>
    </source>
</evidence>
<dbReference type="PANTHER" id="PTHR33284">
    <property type="entry name" value="RIBOSOMAL PROTEIN L25/GLN-TRNA SYNTHETASE, ANTI-CODON-BINDING DOMAIN-CONTAINING PROTEIN"/>
    <property type="match status" value="1"/>
</dbReference>
<feature type="region of interest" description="Disordered" evidence="6">
    <location>
        <begin position="1"/>
        <end position="20"/>
    </location>
</feature>
<dbReference type="Gene3D" id="2.170.120.20">
    <property type="entry name" value="Ribosomal protein L25, beta domain"/>
    <property type="match status" value="1"/>
</dbReference>
<reference evidence="9 10" key="1">
    <citation type="submission" date="2021-05" db="EMBL/GenBank/DDBJ databases">
        <title>Novel Bacillus species.</title>
        <authorList>
            <person name="Liu G."/>
        </authorList>
    </citation>
    <scope>NUCLEOTIDE SEQUENCE [LARGE SCALE GENOMIC DNA]</scope>
    <source>
        <strain evidence="9 10">FJAT-49682</strain>
    </source>
</reference>
<dbReference type="GO" id="GO:0003735">
    <property type="term" value="F:structural constituent of ribosome"/>
    <property type="evidence" value="ECO:0007669"/>
    <property type="project" value="InterPro"/>
</dbReference>
<comment type="function">
    <text evidence="5">This is one of the proteins that binds to the 5S RNA in the ribosome where it forms part of the central protuberance.</text>
</comment>
<keyword evidence="4 5" id="KW-0687">Ribonucleoprotein</keyword>
<name>A0A942UPE5_9BACI</name>
<evidence type="ECO:0000259" key="8">
    <source>
        <dbReference type="Pfam" id="PF14693"/>
    </source>
</evidence>
<feature type="region of interest" description="Disordered" evidence="6">
    <location>
        <begin position="170"/>
        <end position="208"/>
    </location>
</feature>
<keyword evidence="3 5" id="KW-0689">Ribosomal protein</keyword>
<dbReference type="GO" id="GO:0008097">
    <property type="term" value="F:5S rRNA binding"/>
    <property type="evidence" value="ECO:0007669"/>
    <property type="project" value="InterPro"/>
</dbReference>
<comment type="caution">
    <text evidence="9">The sequence shown here is derived from an EMBL/GenBank/DDBJ whole genome shotgun (WGS) entry which is preliminary data.</text>
</comment>
<dbReference type="SUPFAM" id="SSF50715">
    <property type="entry name" value="Ribosomal protein L25-like"/>
    <property type="match status" value="1"/>
</dbReference>
<dbReference type="Gene3D" id="2.40.240.10">
    <property type="entry name" value="Ribosomal Protein L25, Chain P"/>
    <property type="match status" value="1"/>
</dbReference>
<evidence type="ECO:0000256" key="2">
    <source>
        <dbReference type="ARBA" id="ARBA00022884"/>
    </source>
</evidence>
<dbReference type="PANTHER" id="PTHR33284:SF1">
    <property type="entry name" value="RIBOSOMAL PROTEIN L25_GLN-TRNA SYNTHETASE, ANTI-CODON-BINDING DOMAIN-CONTAINING PROTEIN"/>
    <property type="match status" value="1"/>
</dbReference>
<dbReference type="GO" id="GO:0022625">
    <property type="term" value="C:cytosolic large ribosomal subunit"/>
    <property type="evidence" value="ECO:0007669"/>
    <property type="project" value="TreeGrafter"/>
</dbReference>
<sequence>MSTVLSAKSRTSERRSQLSDVRNQGNIPAVVYGYRVENTPITINSAEFLKTMREVGRNGVISLDLEGKKLNVLLHEYQEDPLRKEVIHADFLVVDMSVEIEASVRVELSEDAVGVKSGGVLQTLLHELSVTAIPDEIPEVIHLDIANLDIGESLTVGEIRNQFSCKINHEDDEPIANIQPPRTEEEDPDGGVREENPSEDNGDPVENV</sequence>
<keyword evidence="10" id="KW-1185">Reference proteome</keyword>
<feature type="domain" description="Large ribosomal subunit protein bL25 beta" evidence="8">
    <location>
        <begin position="99"/>
        <end position="182"/>
    </location>
</feature>
<comment type="subunit">
    <text evidence="5">Part of the 50S ribosomal subunit; part of the 5S rRNA/L5/L18/L25 subcomplex. Contacts the 5S rRNA. Binds to the 5S rRNA independently of L5 and L18.</text>
</comment>
<keyword evidence="1 5" id="KW-0699">rRNA-binding</keyword>
<feature type="domain" description="Large ribosomal subunit protein bL25 L25" evidence="7">
    <location>
        <begin position="5"/>
        <end position="91"/>
    </location>
</feature>
<evidence type="ECO:0000313" key="10">
    <source>
        <dbReference type="Proteomes" id="UP000676456"/>
    </source>
</evidence>
<evidence type="ECO:0000256" key="4">
    <source>
        <dbReference type="ARBA" id="ARBA00023274"/>
    </source>
</evidence>
<evidence type="ECO:0000256" key="5">
    <source>
        <dbReference type="HAMAP-Rule" id="MF_01334"/>
    </source>
</evidence>
<dbReference type="GO" id="GO:0006412">
    <property type="term" value="P:translation"/>
    <property type="evidence" value="ECO:0007669"/>
    <property type="project" value="UniProtKB-UniRule"/>
</dbReference>
<dbReference type="InterPro" id="IPR020057">
    <property type="entry name" value="Ribosomal_bL25_b-dom"/>
</dbReference>
<dbReference type="Proteomes" id="UP000676456">
    <property type="component" value="Unassembled WGS sequence"/>
</dbReference>
<keyword evidence="2 5" id="KW-0694">RNA-binding</keyword>
<evidence type="ECO:0000259" key="7">
    <source>
        <dbReference type="Pfam" id="PF01386"/>
    </source>
</evidence>
<dbReference type="InterPro" id="IPR029751">
    <property type="entry name" value="Ribosomal_L25_dom"/>
</dbReference>
<protein>
    <recommendedName>
        <fullName evidence="5">Large ribosomal subunit protein bL25</fullName>
    </recommendedName>
    <alternativeName>
        <fullName evidence="5">General stress protein CTC</fullName>
    </alternativeName>
</protein>
<feature type="compositionally biased region" description="Acidic residues" evidence="6">
    <location>
        <begin position="197"/>
        <end position="208"/>
    </location>
</feature>
<gene>
    <name evidence="5" type="primary">rplY</name>
    <name evidence="5" type="synonym">ctc</name>
    <name evidence="9" type="ORF">KHA91_20300</name>
</gene>
<dbReference type="NCBIfam" id="NF004133">
    <property type="entry name" value="PRK05618.2-4"/>
    <property type="match status" value="1"/>
</dbReference>
<dbReference type="InterPro" id="IPR001021">
    <property type="entry name" value="Ribosomal_bL25_long"/>
</dbReference>